<keyword evidence="9" id="KW-1185">Reference proteome</keyword>
<evidence type="ECO:0000256" key="3">
    <source>
        <dbReference type="ARBA" id="ARBA00022771"/>
    </source>
</evidence>
<evidence type="ECO:0000256" key="2">
    <source>
        <dbReference type="ARBA" id="ARBA00022737"/>
    </source>
</evidence>
<feature type="domain" description="C2H2-type" evidence="7">
    <location>
        <begin position="255"/>
        <end position="277"/>
    </location>
</feature>
<comment type="caution">
    <text evidence="8">The sequence shown here is derived from an EMBL/GenBank/DDBJ whole genome shotgun (WGS) entry which is preliminary data.</text>
</comment>
<reference evidence="8" key="1">
    <citation type="journal article" date="2019" name="bioRxiv">
        <title>The Genome of the Zebra Mussel, Dreissena polymorpha: A Resource for Invasive Species Research.</title>
        <authorList>
            <person name="McCartney M.A."/>
            <person name="Auch B."/>
            <person name="Kono T."/>
            <person name="Mallez S."/>
            <person name="Zhang Y."/>
            <person name="Obille A."/>
            <person name="Becker A."/>
            <person name="Abrahante J.E."/>
            <person name="Garbe J."/>
            <person name="Badalamenti J.P."/>
            <person name="Herman A."/>
            <person name="Mangelson H."/>
            <person name="Liachko I."/>
            <person name="Sullivan S."/>
            <person name="Sone E.D."/>
            <person name="Koren S."/>
            <person name="Silverstein K.A.T."/>
            <person name="Beckman K.B."/>
            <person name="Gohl D.M."/>
        </authorList>
    </citation>
    <scope>NUCLEOTIDE SEQUENCE</scope>
    <source>
        <strain evidence="8">Duluth1</strain>
        <tissue evidence="8">Whole animal</tissue>
    </source>
</reference>
<dbReference type="Gene3D" id="3.30.160.60">
    <property type="entry name" value="Classic Zinc Finger"/>
    <property type="match status" value="2"/>
</dbReference>
<evidence type="ECO:0000256" key="4">
    <source>
        <dbReference type="ARBA" id="ARBA00022833"/>
    </source>
</evidence>
<dbReference type="SUPFAM" id="SSF57667">
    <property type="entry name" value="beta-beta-alpha zinc fingers"/>
    <property type="match status" value="2"/>
</dbReference>
<name>A0A9D4M014_DREPO</name>
<organism evidence="8 9">
    <name type="scientific">Dreissena polymorpha</name>
    <name type="common">Zebra mussel</name>
    <name type="synonym">Mytilus polymorpha</name>
    <dbReference type="NCBI Taxonomy" id="45954"/>
    <lineage>
        <taxon>Eukaryota</taxon>
        <taxon>Metazoa</taxon>
        <taxon>Spiralia</taxon>
        <taxon>Lophotrochozoa</taxon>
        <taxon>Mollusca</taxon>
        <taxon>Bivalvia</taxon>
        <taxon>Autobranchia</taxon>
        <taxon>Heteroconchia</taxon>
        <taxon>Euheterodonta</taxon>
        <taxon>Imparidentia</taxon>
        <taxon>Neoheterodontei</taxon>
        <taxon>Myida</taxon>
        <taxon>Dreissenoidea</taxon>
        <taxon>Dreissenidae</taxon>
        <taxon>Dreissena</taxon>
    </lineage>
</organism>
<dbReference type="PROSITE" id="PS00028">
    <property type="entry name" value="ZINC_FINGER_C2H2_1"/>
    <property type="match status" value="4"/>
</dbReference>
<feature type="domain" description="C2H2-type" evidence="7">
    <location>
        <begin position="54"/>
        <end position="82"/>
    </location>
</feature>
<dbReference type="InterPro" id="IPR036236">
    <property type="entry name" value="Znf_C2H2_sf"/>
</dbReference>
<dbReference type="Proteomes" id="UP000828390">
    <property type="component" value="Unassembled WGS sequence"/>
</dbReference>
<keyword evidence="2" id="KW-0677">Repeat</keyword>
<feature type="domain" description="C2H2-type" evidence="7">
    <location>
        <begin position="142"/>
        <end position="170"/>
    </location>
</feature>
<evidence type="ECO:0000259" key="7">
    <source>
        <dbReference type="PROSITE" id="PS50157"/>
    </source>
</evidence>
<dbReference type="EMBL" id="JAIWYP010000002">
    <property type="protein sequence ID" value="KAH3866838.1"/>
    <property type="molecule type" value="Genomic_DNA"/>
</dbReference>
<keyword evidence="3 5" id="KW-0863">Zinc-finger</keyword>
<keyword evidence="4" id="KW-0862">Zinc</keyword>
<dbReference type="GO" id="GO:0000977">
    <property type="term" value="F:RNA polymerase II transcription regulatory region sequence-specific DNA binding"/>
    <property type="evidence" value="ECO:0007669"/>
    <property type="project" value="TreeGrafter"/>
</dbReference>
<keyword evidence="1" id="KW-0479">Metal-binding</keyword>
<dbReference type="PANTHER" id="PTHR24409:SF295">
    <property type="entry name" value="AZ2-RELATED"/>
    <property type="match status" value="1"/>
</dbReference>
<dbReference type="GO" id="GO:0008270">
    <property type="term" value="F:zinc ion binding"/>
    <property type="evidence" value="ECO:0007669"/>
    <property type="project" value="UniProtKB-KW"/>
</dbReference>
<dbReference type="Pfam" id="PF00096">
    <property type="entry name" value="zf-C2H2"/>
    <property type="match status" value="2"/>
</dbReference>
<accession>A0A9D4M014</accession>
<dbReference type="SMART" id="SM00355">
    <property type="entry name" value="ZnF_C2H2"/>
    <property type="match status" value="6"/>
</dbReference>
<gene>
    <name evidence="8" type="ORF">DPMN_029961</name>
</gene>
<dbReference type="GO" id="GO:0000981">
    <property type="term" value="F:DNA-binding transcription factor activity, RNA polymerase II-specific"/>
    <property type="evidence" value="ECO:0007669"/>
    <property type="project" value="TreeGrafter"/>
</dbReference>
<evidence type="ECO:0000256" key="6">
    <source>
        <dbReference type="SAM" id="MobiDB-lite"/>
    </source>
</evidence>
<dbReference type="InterPro" id="IPR013087">
    <property type="entry name" value="Znf_C2H2_type"/>
</dbReference>
<dbReference type="PANTHER" id="PTHR24409">
    <property type="entry name" value="ZINC FINGER PROTEIN 142"/>
    <property type="match status" value="1"/>
</dbReference>
<evidence type="ECO:0000313" key="8">
    <source>
        <dbReference type="EMBL" id="KAH3866838.1"/>
    </source>
</evidence>
<evidence type="ECO:0000313" key="9">
    <source>
        <dbReference type="Proteomes" id="UP000828390"/>
    </source>
</evidence>
<feature type="domain" description="C2H2-type" evidence="7">
    <location>
        <begin position="1"/>
        <end position="25"/>
    </location>
</feature>
<evidence type="ECO:0000256" key="1">
    <source>
        <dbReference type="ARBA" id="ARBA00022723"/>
    </source>
</evidence>
<sequence>MECGLLFRSQWQLQRHQAQHTNEESIKCYLCQNNFKNKMTLMKHLSTLHKVYVNRCKYCGKNYGNEMSLNVHISKVHCDDTVAPFSVESDAEESNVVQLSQADWNNLTGSEPKRKAEDKTSDSIGPMGTECKKIKWNDNPEQTCEQCGQVIKGKQALQAHIRRIHLKEKNHHCKICCKGFYANSIVENHMLTVHTRICDWCKEAVVEKEPWSEDMTVRTLRKVSFQCSNMVNIMPKVRGKLLPEAAQDKKGENLYQCAPCSQLFSTRSHSEKHQRSYDLVCR</sequence>
<proteinExistence type="predicted"/>
<feature type="compositionally biased region" description="Basic and acidic residues" evidence="6">
    <location>
        <begin position="111"/>
        <end position="121"/>
    </location>
</feature>
<reference evidence="8" key="2">
    <citation type="submission" date="2020-11" db="EMBL/GenBank/DDBJ databases">
        <authorList>
            <person name="McCartney M.A."/>
            <person name="Auch B."/>
            <person name="Kono T."/>
            <person name="Mallez S."/>
            <person name="Becker A."/>
            <person name="Gohl D.M."/>
            <person name="Silverstein K.A.T."/>
            <person name="Koren S."/>
            <person name="Bechman K.B."/>
            <person name="Herman A."/>
            <person name="Abrahante J.E."/>
            <person name="Garbe J."/>
        </authorList>
    </citation>
    <scope>NUCLEOTIDE SEQUENCE</scope>
    <source>
        <strain evidence="8">Duluth1</strain>
        <tissue evidence="8">Whole animal</tissue>
    </source>
</reference>
<feature type="region of interest" description="Disordered" evidence="6">
    <location>
        <begin position="106"/>
        <end position="125"/>
    </location>
</feature>
<evidence type="ECO:0000256" key="5">
    <source>
        <dbReference type="PROSITE-ProRule" id="PRU00042"/>
    </source>
</evidence>
<dbReference type="AlphaFoldDB" id="A0A9D4M014"/>
<dbReference type="GO" id="GO:0005634">
    <property type="term" value="C:nucleus"/>
    <property type="evidence" value="ECO:0007669"/>
    <property type="project" value="TreeGrafter"/>
</dbReference>
<protein>
    <recommendedName>
        <fullName evidence="7">C2H2-type domain-containing protein</fullName>
    </recommendedName>
</protein>
<dbReference type="PROSITE" id="PS50157">
    <property type="entry name" value="ZINC_FINGER_C2H2_2"/>
    <property type="match status" value="4"/>
</dbReference>